<evidence type="ECO:0000256" key="7">
    <source>
        <dbReference type="ARBA" id="ARBA00023288"/>
    </source>
</evidence>
<dbReference type="PANTHER" id="PTHR47980">
    <property type="entry name" value="LD44762P"/>
    <property type="match status" value="1"/>
</dbReference>
<dbReference type="NCBIfam" id="TIGR00231">
    <property type="entry name" value="small_GTP"/>
    <property type="match status" value="1"/>
</dbReference>
<dbReference type="SMART" id="SM00176">
    <property type="entry name" value="RAN"/>
    <property type="match status" value="1"/>
</dbReference>
<accession>A0A8U0SK25</accession>
<keyword evidence="7" id="KW-0449">Lipoprotein</keyword>
<sequence length="352" mass="37343">MALGSLVSAPPPPPRGGPQCQRRRQPASPRFRPRGGGCPVPRRPPRGLRARGGGAGGPGGRPGGGAHGRAASPLSRGLGGEGGKLPGLGSGPLRPPALRARPPAPPPAPQCPPWPKPTTTSSSCCSSGTRGWARLVSSFASQRTASTTPTSPPSVASQVQPLQSPQYCGAPVPRLPILPGSPPQRVRPLLGIDFKIRTVDVEGKKIKLQVWDTAGQERFKTITTAYYRGAMGIILVYDITDEKSFENIQNWMKSIKENASAGVERLLLGNKCDMEAKRKVQKERAVKLAREHGIRFFETSAKSSTNVDEAFSSLARDILLKSGGRRPGNSHKPPGTDLRACDKKNTSKCSLG</sequence>
<keyword evidence="4" id="KW-0547">Nucleotide-binding</keyword>
<dbReference type="RefSeq" id="XP_044942809.1">
    <property type="nucleotide sequence ID" value="XM_045086874.1"/>
</dbReference>
<organism evidence="11 12">
    <name type="scientific">Mustela putorius furo</name>
    <name type="common">European domestic ferret</name>
    <name type="synonym">Mustela furo</name>
    <dbReference type="NCBI Taxonomy" id="9669"/>
    <lineage>
        <taxon>Eukaryota</taxon>
        <taxon>Metazoa</taxon>
        <taxon>Chordata</taxon>
        <taxon>Craniata</taxon>
        <taxon>Vertebrata</taxon>
        <taxon>Euteleostomi</taxon>
        <taxon>Mammalia</taxon>
        <taxon>Eutheria</taxon>
        <taxon>Laurasiatheria</taxon>
        <taxon>Carnivora</taxon>
        <taxon>Caniformia</taxon>
        <taxon>Musteloidea</taxon>
        <taxon>Mustelidae</taxon>
        <taxon>Mustelinae</taxon>
        <taxon>Mustela</taxon>
    </lineage>
</organism>
<name>A0A8U0SK25_MUSPF</name>
<feature type="compositionally biased region" description="Pro residues" evidence="10">
    <location>
        <begin position="102"/>
        <end position="116"/>
    </location>
</feature>
<dbReference type="InterPro" id="IPR027417">
    <property type="entry name" value="P-loop_NTPase"/>
</dbReference>
<evidence type="ECO:0000256" key="5">
    <source>
        <dbReference type="ARBA" id="ARBA00022801"/>
    </source>
</evidence>
<comment type="subcellular location">
    <subcellularLocation>
        <location evidence="1">Membrane</location>
        <topology evidence="1">Lipid-anchor</topology>
    </subcellularLocation>
</comment>
<feature type="compositionally biased region" description="Gly residues" evidence="10">
    <location>
        <begin position="50"/>
        <end position="67"/>
    </location>
</feature>
<dbReference type="Proteomes" id="UP000000715">
    <property type="component" value="Unplaced"/>
</dbReference>
<dbReference type="PRINTS" id="PR00449">
    <property type="entry name" value="RASTRNSFRMNG"/>
</dbReference>
<protein>
    <recommendedName>
        <fullName evidence="3">small monomeric GTPase</fullName>
        <ecNumber evidence="3">3.6.5.2</ecNumber>
    </recommendedName>
</protein>
<feature type="region of interest" description="Disordered" evidence="10">
    <location>
        <begin position="143"/>
        <end position="162"/>
    </location>
</feature>
<proteinExistence type="inferred from homology"/>
<dbReference type="GeneID" id="101683279"/>
<dbReference type="GO" id="GO:0003925">
    <property type="term" value="F:G protein activity"/>
    <property type="evidence" value="ECO:0007669"/>
    <property type="project" value="UniProtKB-EC"/>
</dbReference>
<dbReference type="InterPro" id="IPR005225">
    <property type="entry name" value="Small_GTP-bd"/>
</dbReference>
<dbReference type="CTD" id="5872"/>
<feature type="region of interest" description="Disordered" evidence="10">
    <location>
        <begin position="1"/>
        <end position="127"/>
    </location>
</feature>
<dbReference type="PROSITE" id="PS51421">
    <property type="entry name" value="RAS"/>
    <property type="match status" value="1"/>
</dbReference>
<dbReference type="SMART" id="SM00174">
    <property type="entry name" value="RHO"/>
    <property type="match status" value="1"/>
</dbReference>
<dbReference type="SMART" id="SM00175">
    <property type="entry name" value="RAB"/>
    <property type="match status" value="1"/>
</dbReference>
<dbReference type="InterPro" id="IPR050305">
    <property type="entry name" value="Small_GTPase_Rab"/>
</dbReference>
<dbReference type="InterPro" id="IPR001806">
    <property type="entry name" value="Small_GTPase"/>
</dbReference>
<evidence type="ECO:0000256" key="10">
    <source>
        <dbReference type="SAM" id="MobiDB-lite"/>
    </source>
</evidence>
<evidence type="ECO:0000256" key="9">
    <source>
        <dbReference type="ARBA" id="ARBA00047660"/>
    </source>
</evidence>
<keyword evidence="6" id="KW-0342">GTP-binding</keyword>
<keyword evidence="11" id="KW-1185">Reference proteome</keyword>
<dbReference type="EC" id="3.6.5.2" evidence="3"/>
<feature type="compositionally biased region" description="Gly residues" evidence="10">
    <location>
        <begin position="77"/>
        <end position="90"/>
    </location>
</feature>
<evidence type="ECO:0000256" key="1">
    <source>
        <dbReference type="ARBA" id="ARBA00004635"/>
    </source>
</evidence>
<comment type="similarity">
    <text evidence="2">Belongs to the small GTPase superfamily. Rab family.</text>
</comment>
<evidence type="ECO:0000256" key="8">
    <source>
        <dbReference type="ARBA" id="ARBA00023289"/>
    </source>
</evidence>
<feature type="region of interest" description="Disordered" evidence="10">
    <location>
        <begin position="322"/>
        <end position="352"/>
    </location>
</feature>
<evidence type="ECO:0000313" key="12">
    <source>
        <dbReference type="RefSeq" id="XP_044942809.1"/>
    </source>
</evidence>
<dbReference type="GO" id="GO:0016020">
    <property type="term" value="C:membrane"/>
    <property type="evidence" value="ECO:0007669"/>
    <property type="project" value="UniProtKB-SubCell"/>
</dbReference>
<evidence type="ECO:0000256" key="3">
    <source>
        <dbReference type="ARBA" id="ARBA00011984"/>
    </source>
</evidence>
<dbReference type="FunFam" id="3.40.50.300:FF:003552">
    <property type="entry name" value="RAB13, member RAS oncogene family"/>
    <property type="match status" value="1"/>
</dbReference>
<keyword evidence="8" id="KW-0636">Prenylation</keyword>
<dbReference type="SMART" id="SM00173">
    <property type="entry name" value="RAS"/>
    <property type="match status" value="1"/>
</dbReference>
<feature type="compositionally biased region" description="Low complexity" evidence="10">
    <location>
        <begin position="117"/>
        <end position="127"/>
    </location>
</feature>
<dbReference type="GO" id="GO:0005525">
    <property type="term" value="F:GTP binding"/>
    <property type="evidence" value="ECO:0007669"/>
    <property type="project" value="UniProtKB-KW"/>
</dbReference>
<evidence type="ECO:0000256" key="4">
    <source>
        <dbReference type="ARBA" id="ARBA00022741"/>
    </source>
</evidence>
<dbReference type="OrthoDB" id="9989112at2759"/>
<keyword evidence="5" id="KW-0378">Hydrolase</keyword>
<reference evidence="12" key="1">
    <citation type="submission" date="2025-08" db="UniProtKB">
        <authorList>
            <consortium name="RefSeq"/>
        </authorList>
    </citation>
    <scope>IDENTIFICATION</scope>
    <source>
        <tissue evidence="12">Brain</tissue>
    </source>
</reference>
<evidence type="ECO:0000256" key="6">
    <source>
        <dbReference type="ARBA" id="ARBA00023134"/>
    </source>
</evidence>
<dbReference type="Pfam" id="PF00071">
    <property type="entry name" value="Ras"/>
    <property type="match status" value="1"/>
</dbReference>
<evidence type="ECO:0000313" key="11">
    <source>
        <dbReference type="Proteomes" id="UP000000715"/>
    </source>
</evidence>
<dbReference type="Gene3D" id="3.40.50.300">
    <property type="entry name" value="P-loop containing nucleotide triphosphate hydrolases"/>
    <property type="match status" value="1"/>
</dbReference>
<gene>
    <name evidence="12" type="primary">RAB13</name>
</gene>
<dbReference type="AlphaFoldDB" id="A0A8U0SK25"/>
<dbReference type="SUPFAM" id="SSF52540">
    <property type="entry name" value="P-loop containing nucleoside triphosphate hydrolases"/>
    <property type="match status" value="1"/>
</dbReference>
<evidence type="ECO:0000256" key="2">
    <source>
        <dbReference type="ARBA" id="ARBA00006270"/>
    </source>
</evidence>
<comment type="catalytic activity">
    <reaction evidence="9">
        <text>GTP + H2O = GDP + phosphate + H(+)</text>
        <dbReference type="Rhea" id="RHEA:19669"/>
        <dbReference type="ChEBI" id="CHEBI:15377"/>
        <dbReference type="ChEBI" id="CHEBI:15378"/>
        <dbReference type="ChEBI" id="CHEBI:37565"/>
        <dbReference type="ChEBI" id="CHEBI:43474"/>
        <dbReference type="ChEBI" id="CHEBI:58189"/>
        <dbReference type="EC" id="3.6.5.2"/>
    </reaction>
    <physiologicalReaction direction="left-to-right" evidence="9">
        <dbReference type="Rhea" id="RHEA:19670"/>
    </physiologicalReaction>
</comment>
<dbReference type="PROSITE" id="PS51419">
    <property type="entry name" value="RAB"/>
    <property type="match status" value="1"/>
</dbReference>